<dbReference type="Gene3D" id="3.90.1150.10">
    <property type="entry name" value="Aspartate Aminotransferase, domain 1"/>
    <property type="match status" value="1"/>
</dbReference>
<dbReference type="SUPFAM" id="SSF53383">
    <property type="entry name" value="PLP-dependent transferases"/>
    <property type="match status" value="1"/>
</dbReference>
<dbReference type="Gene3D" id="3.40.640.10">
    <property type="entry name" value="Type I PLP-dependent aspartate aminotransferase-like (Major domain)"/>
    <property type="match status" value="1"/>
</dbReference>
<dbReference type="InterPro" id="IPR015422">
    <property type="entry name" value="PyrdxlP-dep_Trfase_small"/>
</dbReference>
<comment type="caution">
    <text evidence="1">The sequence shown here is derived from an EMBL/GenBank/DDBJ whole genome shotgun (WGS) entry which is preliminary data.</text>
</comment>
<name>A0A9D9NE05_9SPIO</name>
<proteinExistence type="predicted"/>
<dbReference type="InterPro" id="IPR015424">
    <property type="entry name" value="PyrdxlP-dep_Trfase"/>
</dbReference>
<gene>
    <name evidence="1" type="ORF">IAA72_08480</name>
</gene>
<reference evidence="1" key="1">
    <citation type="submission" date="2020-10" db="EMBL/GenBank/DDBJ databases">
        <authorList>
            <person name="Gilroy R."/>
        </authorList>
    </citation>
    <scope>NUCLEOTIDE SEQUENCE</scope>
    <source>
        <strain evidence="1">14700</strain>
    </source>
</reference>
<evidence type="ECO:0000313" key="1">
    <source>
        <dbReference type="EMBL" id="MBO8469804.1"/>
    </source>
</evidence>
<dbReference type="InterPro" id="IPR015421">
    <property type="entry name" value="PyrdxlP-dep_Trfase_major"/>
</dbReference>
<organism evidence="1 2">
    <name type="scientific">Candidatus Ornithospirochaeta stercoravium</name>
    <dbReference type="NCBI Taxonomy" id="2840897"/>
    <lineage>
        <taxon>Bacteria</taxon>
        <taxon>Pseudomonadati</taxon>
        <taxon>Spirochaetota</taxon>
        <taxon>Spirochaetia</taxon>
        <taxon>Spirochaetales</taxon>
        <taxon>Spirochaetaceae</taxon>
        <taxon>Spirochaetaceae incertae sedis</taxon>
        <taxon>Candidatus Ornithospirochaeta</taxon>
    </lineage>
</organism>
<evidence type="ECO:0008006" key="3">
    <source>
        <dbReference type="Google" id="ProtNLM"/>
    </source>
</evidence>
<evidence type="ECO:0000313" key="2">
    <source>
        <dbReference type="Proteomes" id="UP000810292"/>
    </source>
</evidence>
<accession>A0A9D9NE05</accession>
<dbReference type="AlphaFoldDB" id="A0A9D9NE05"/>
<reference evidence="1" key="2">
    <citation type="journal article" date="2021" name="PeerJ">
        <title>Extensive microbial diversity within the chicken gut microbiome revealed by metagenomics and culture.</title>
        <authorList>
            <person name="Gilroy R."/>
            <person name="Ravi A."/>
            <person name="Getino M."/>
            <person name="Pursley I."/>
            <person name="Horton D.L."/>
            <person name="Alikhan N.F."/>
            <person name="Baker D."/>
            <person name="Gharbi K."/>
            <person name="Hall N."/>
            <person name="Watson M."/>
            <person name="Adriaenssens E.M."/>
            <person name="Foster-Nyarko E."/>
            <person name="Jarju S."/>
            <person name="Secka A."/>
            <person name="Antonio M."/>
            <person name="Oren A."/>
            <person name="Chaudhuri R.R."/>
            <person name="La Ragione R."/>
            <person name="Hildebrand F."/>
            <person name="Pallen M.J."/>
        </authorList>
    </citation>
    <scope>NUCLEOTIDE SEQUENCE</scope>
    <source>
        <strain evidence="1">14700</strain>
    </source>
</reference>
<protein>
    <recommendedName>
        <fullName evidence="3">DegT/DnrJ/EryC1/StrS aminotransferase</fullName>
    </recommendedName>
</protein>
<sequence>MDRIIGGMFPLETPGDYDNSYLESIGGDVRLYMSGRCALYACLVDIGDESPDKTAYVPAYTCETVLAPYEKAGYTLRFYDIDPDELKPIYRAEDLNGVTVFGLCGYYGFIRYDRSFLSECHKRGIKIVHDTTHSPYYPDPEADYVAGSLRKWMGIAAGGVASKRYGRFCSPVIPPENEHLKGRYDSFAARAEALRTGNDEFNEKASDVFWTTELRLRKIFGAYSGDELSERIIRTFDFDLMREKRCANYHTVISHLRPNSSFRPVFTELEEHDVPSHLTLLADDRDYLQKALAAKGISSTVYWPRTPASAALEDFDEKYPGAAYIYDHVLSIQVDQRYGEEEMVYLANVLNEL</sequence>
<dbReference type="Proteomes" id="UP000810292">
    <property type="component" value="Unassembled WGS sequence"/>
</dbReference>
<dbReference type="EMBL" id="JADIMF010000143">
    <property type="protein sequence ID" value="MBO8469804.1"/>
    <property type="molecule type" value="Genomic_DNA"/>
</dbReference>